<dbReference type="Pfam" id="PF07963">
    <property type="entry name" value="N_methyl"/>
    <property type="match status" value="1"/>
</dbReference>
<dbReference type="Gene3D" id="3.30.700.10">
    <property type="entry name" value="Glycoprotein, Type 4 Pilin"/>
    <property type="match status" value="1"/>
</dbReference>
<keyword evidence="2" id="KW-0812">Transmembrane</keyword>
<dbReference type="EMBL" id="CP113517">
    <property type="protein sequence ID" value="WAR45186.1"/>
    <property type="molecule type" value="Genomic_DNA"/>
</dbReference>
<feature type="transmembrane region" description="Helical" evidence="2">
    <location>
        <begin position="12"/>
        <end position="37"/>
    </location>
</feature>
<evidence type="ECO:0000313" key="4">
    <source>
        <dbReference type="Proteomes" id="UP001162780"/>
    </source>
</evidence>
<keyword evidence="4" id="KW-1185">Reference proteome</keyword>
<name>A0ABY7GL13_9GAMM</name>
<dbReference type="PROSITE" id="PS00018">
    <property type="entry name" value="EF_HAND_1"/>
    <property type="match status" value="1"/>
</dbReference>
<dbReference type="PROSITE" id="PS00409">
    <property type="entry name" value="PROKAR_NTER_METHYL"/>
    <property type="match status" value="1"/>
</dbReference>
<dbReference type="SUPFAM" id="SSF54523">
    <property type="entry name" value="Pili subunits"/>
    <property type="match status" value="1"/>
</dbReference>
<dbReference type="RefSeq" id="WP_255190155.1">
    <property type="nucleotide sequence ID" value="NZ_CP113517.1"/>
</dbReference>
<protein>
    <submittedName>
        <fullName evidence="3">Type II secretion system protein</fullName>
    </submittedName>
</protein>
<dbReference type="NCBIfam" id="TIGR02532">
    <property type="entry name" value="IV_pilin_GFxxxE"/>
    <property type="match status" value="1"/>
</dbReference>
<accession>A0ABY7GL13</accession>
<dbReference type="InterPro" id="IPR012902">
    <property type="entry name" value="N_methyl_site"/>
</dbReference>
<feature type="compositionally biased region" description="Polar residues" evidence="1">
    <location>
        <begin position="252"/>
        <end position="265"/>
    </location>
</feature>
<gene>
    <name evidence="3" type="ORF">NM686_001360</name>
</gene>
<dbReference type="Proteomes" id="UP001162780">
    <property type="component" value="Chromosome"/>
</dbReference>
<keyword evidence="2" id="KW-1133">Transmembrane helix</keyword>
<reference evidence="3" key="1">
    <citation type="submission" date="2022-11" db="EMBL/GenBank/DDBJ databases">
        <title>Methylomonas rapida sp. nov., Carotenoid-Producing Obligate Methanotrophs with High Growth Characteristics and Biotechnological Potential.</title>
        <authorList>
            <person name="Tikhonova E.N."/>
            <person name="Suleimanov R.Z."/>
            <person name="Miroshnikov K."/>
            <person name="Oshkin I.Y."/>
            <person name="Belova S.E."/>
            <person name="Danilova O.V."/>
            <person name="Ashikhmin A."/>
            <person name="Konopkin A."/>
            <person name="But S.Y."/>
            <person name="Khmelenina V.N."/>
            <person name="Kuznetsov N."/>
            <person name="Pimenov N.V."/>
            <person name="Dedysh S.N."/>
        </authorList>
    </citation>
    <scope>NUCLEOTIDE SEQUENCE</scope>
    <source>
        <strain evidence="3">MP1</strain>
    </source>
</reference>
<feature type="region of interest" description="Disordered" evidence="1">
    <location>
        <begin position="241"/>
        <end position="265"/>
    </location>
</feature>
<sequence>MKQLKKLQTGQAGFTLLELLVVITLIAALAVGALIAYDGVGDKAQAAAAADANVKIDNAIRQYKAVTNVYPNQWDNLVAEDTSLIEALPTQLLSVVSRWSLGAAASDVTLSLGRAGINELQNWQVWTKSSNAAGVIPNLAHNESFNSINAVESEHFENDGVGDDGPILNIAVVPGLGGTVGTCQASGVTIPATTVDPDGAGPLDAGDNYIQNRYSDALEGDECHLVVALGFGSDAAASTTGKSVSIGKAPSFSKTDTANPDNNIDPNQHYSRYIGLFLVGSDTSEDGNITGSEYLAKARLLTIIAPDGTIADQNLATAVQN</sequence>
<evidence type="ECO:0000256" key="2">
    <source>
        <dbReference type="SAM" id="Phobius"/>
    </source>
</evidence>
<keyword evidence="2" id="KW-0472">Membrane</keyword>
<evidence type="ECO:0000313" key="3">
    <source>
        <dbReference type="EMBL" id="WAR45186.1"/>
    </source>
</evidence>
<dbReference type="InterPro" id="IPR045584">
    <property type="entry name" value="Pilin-like"/>
</dbReference>
<organism evidence="3 4">
    <name type="scientific">Methylomonas rapida</name>
    <dbReference type="NCBI Taxonomy" id="2963939"/>
    <lineage>
        <taxon>Bacteria</taxon>
        <taxon>Pseudomonadati</taxon>
        <taxon>Pseudomonadota</taxon>
        <taxon>Gammaproteobacteria</taxon>
        <taxon>Methylococcales</taxon>
        <taxon>Methylococcaceae</taxon>
        <taxon>Methylomonas</taxon>
    </lineage>
</organism>
<dbReference type="InterPro" id="IPR018247">
    <property type="entry name" value="EF_Hand_1_Ca_BS"/>
</dbReference>
<proteinExistence type="predicted"/>
<evidence type="ECO:0000256" key="1">
    <source>
        <dbReference type="SAM" id="MobiDB-lite"/>
    </source>
</evidence>